<accession>A0A0J1BE00</accession>
<evidence type="ECO:0000256" key="1">
    <source>
        <dbReference type="SAM" id="MobiDB-lite"/>
    </source>
</evidence>
<organism evidence="2 3">
    <name type="scientific">Rhodopirellula islandica</name>
    <dbReference type="NCBI Taxonomy" id="595434"/>
    <lineage>
        <taxon>Bacteria</taxon>
        <taxon>Pseudomonadati</taxon>
        <taxon>Planctomycetota</taxon>
        <taxon>Planctomycetia</taxon>
        <taxon>Pirellulales</taxon>
        <taxon>Pirellulaceae</taxon>
        <taxon>Rhodopirellula</taxon>
    </lineage>
</organism>
<sequence>MGVSEDVGLRKFHPEGIADGSRWFERSEHHRIQAPDNPRP</sequence>
<proteinExistence type="predicted"/>
<dbReference type="AlphaFoldDB" id="A0A0J1BE00"/>
<dbReference type="Proteomes" id="UP000036367">
    <property type="component" value="Unassembled WGS sequence"/>
</dbReference>
<dbReference type="PATRIC" id="fig|595434.4.peg.2968"/>
<evidence type="ECO:0000313" key="3">
    <source>
        <dbReference type="Proteomes" id="UP000036367"/>
    </source>
</evidence>
<protein>
    <submittedName>
        <fullName evidence="2">Uncharacterized protein</fullName>
    </submittedName>
</protein>
<reference evidence="2" key="1">
    <citation type="submission" date="2015-05" db="EMBL/GenBank/DDBJ databases">
        <title>Permanent draft genome of Rhodopirellula islandicus K833.</title>
        <authorList>
            <person name="Kizina J."/>
            <person name="Richter M."/>
            <person name="Glockner F.O."/>
            <person name="Harder J."/>
        </authorList>
    </citation>
    <scope>NUCLEOTIDE SEQUENCE [LARGE SCALE GENOMIC DNA]</scope>
    <source>
        <strain evidence="2">K833</strain>
    </source>
</reference>
<feature type="compositionally biased region" description="Basic and acidic residues" evidence="1">
    <location>
        <begin position="7"/>
        <end position="40"/>
    </location>
</feature>
<gene>
    <name evidence="2" type="ORF">RISK_003116</name>
</gene>
<evidence type="ECO:0000313" key="2">
    <source>
        <dbReference type="EMBL" id="KLU04848.1"/>
    </source>
</evidence>
<dbReference type="EMBL" id="LECT01000025">
    <property type="protein sequence ID" value="KLU04848.1"/>
    <property type="molecule type" value="Genomic_DNA"/>
</dbReference>
<comment type="caution">
    <text evidence="2">The sequence shown here is derived from an EMBL/GenBank/DDBJ whole genome shotgun (WGS) entry which is preliminary data.</text>
</comment>
<feature type="region of interest" description="Disordered" evidence="1">
    <location>
        <begin position="1"/>
        <end position="40"/>
    </location>
</feature>
<name>A0A0J1BE00_RHOIS</name>
<keyword evidence="3" id="KW-1185">Reference proteome</keyword>